<keyword evidence="4" id="KW-0472">Membrane</keyword>
<feature type="domain" description="J" evidence="5">
    <location>
        <begin position="6"/>
        <end position="68"/>
    </location>
</feature>
<keyword evidence="2" id="KW-0346">Stress response</keyword>
<proteinExistence type="predicted"/>
<dbReference type="Gene3D" id="1.10.287.110">
    <property type="entry name" value="DnaJ domain"/>
    <property type="match status" value="1"/>
</dbReference>
<dbReference type="PRINTS" id="PR00625">
    <property type="entry name" value="JDOMAIN"/>
</dbReference>
<dbReference type="PANTHER" id="PTHR43096">
    <property type="entry name" value="DNAJ HOMOLOG 1, MITOCHONDRIAL-RELATED"/>
    <property type="match status" value="1"/>
</dbReference>
<dbReference type="EMBL" id="JAGYPG010000001">
    <property type="protein sequence ID" value="MBS4194666.1"/>
    <property type="molecule type" value="Genomic_DNA"/>
</dbReference>
<dbReference type="PROSITE" id="PS50076">
    <property type="entry name" value="DNAJ_2"/>
    <property type="match status" value="1"/>
</dbReference>
<dbReference type="InterPro" id="IPR001623">
    <property type="entry name" value="DnaJ_domain"/>
</dbReference>
<dbReference type="GO" id="GO:0051082">
    <property type="term" value="F:unfolded protein binding"/>
    <property type="evidence" value="ECO:0007669"/>
    <property type="project" value="TreeGrafter"/>
</dbReference>
<keyword evidence="1" id="KW-0235">DNA replication</keyword>
<dbReference type="CDD" id="cd06257">
    <property type="entry name" value="DnaJ"/>
    <property type="match status" value="1"/>
</dbReference>
<evidence type="ECO:0000313" key="6">
    <source>
        <dbReference type="EMBL" id="MBS4194666.1"/>
    </source>
</evidence>
<evidence type="ECO:0000256" key="1">
    <source>
        <dbReference type="ARBA" id="ARBA00022705"/>
    </source>
</evidence>
<dbReference type="PROSITE" id="PS00636">
    <property type="entry name" value="DNAJ_1"/>
    <property type="match status" value="1"/>
</dbReference>
<organism evidence="6 7">
    <name type="scientific">Lederbergia citri</name>
    <dbReference type="NCBI Taxonomy" id="2833580"/>
    <lineage>
        <taxon>Bacteria</taxon>
        <taxon>Bacillati</taxon>
        <taxon>Bacillota</taxon>
        <taxon>Bacilli</taxon>
        <taxon>Bacillales</taxon>
        <taxon>Bacillaceae</taxon>
        <taxon>Lederbergia</taxon>
    </lineage>
</organism>
<dbReference type="Proteomes" id="UP000681414">
    <property type="component" value="Unassembled WGS sequence"/>
</dbReference>
<dbReference type="GO" id="GO:0005737">
    <property type="term" value="C:cytoplasm"/>
    <property type="evidence" value="ECO:0007669"/>
    <property type="project" value="TreeGrafter"/>
</dbReference>
<comment type="caution">
    <text evidence="6">The sequence shown here is derived from an EMBL/GenBank/DDBJ whole genome shotgun (WGS) entry which is preliminary data.</text>
</comment>
<dbReference type="AlphaFoldDB" id="A0A942TB92"/>
<dbReference type="InterPro" id="IPR018253">
    <property type="entry name" value="DnaJ_domain_CS"/>
</dbReference>
<evidence type="ECO:0000259" key="5">
    <source>
        <dbReference type="PROSITE" id="PS50076"/>
    </source>
</evidence>
<dbReference type="Pfam" id="PF00226">
    <property type="entry name" value="DnaJ"/>
    <property type="match status" value="1"/>
</dbReference>
<name>A0A942TB92_9BACI</name>
<keyword evidence="4" id="KW-1133">Transmembrane helix</keyword>
<reference evidence="6 7" key="1">
    <citation type="submission" date="2021-05" db="EMBL/GenBank/DDBJ databases">
        <title>Novel Bacillus species.</title>
        <authorList>
            <person name="Liu G."/>
        </authorList>
    </citation>
    <scope>NUCLEOTIDE SEQUENCE [LARGE SCALE GENOMIC DNA]</scope>
    <source>
        <strain evidence="7">FJAT-49780</strain>
    </source>
</reference>
<keyword evidence="7" id="KW-1185">Reference proteome</keyword>
<dbReference type="GO" id="GO:0042026">
    <property type="term" value="P:protein refolding"/>
    <property type="evidence" value="ECO:0007669"/>
    <property type="project" value="TreeGrafter"/>
</dbReference>
<dbReference type="GO" id="GO:0006260">
    <property type="term" value="P:DNA replication"/>
    <property type="evidence" value="ECO:0007669"/>
    <property type="project" value="UniProtKB-KW"/>
</dbReference>
<accession>A0A942TB92</accession>
<protein>
    <submittedName>
        <fullName evidence="6">J domain-containing protein</fullName>
    </submittedName>
</protein>
<keyword evidence="4" id="KW-0812">Transmembrane</keyword>
<feature type="transmembrane region" description="Helical" evidence="4">
    <location>
        <begin position="106"/>
        <end position="126"/>
    </location>
</feature>
<dbReference type="SUPFAM" id="SSF46565">
    <property type="entry name" value="Chaperone J-domain"/>
    <property type="match status" value="1"/>
</dbReference>
<sequence>MDNFIDYYKVLNVSYFATKDEIKDAYRIRVKETHPDNKNGDSKTFKIVKEAYDLLSNDEKRNRYNDFLFKYTKVNTPVNNFQREEVPPKQSTSAIRSDTKKKVWKPLAVVSLVVNAVLIGVAFWGYSQLIEQEYIITEIQTDVESVTKELSDFQVDYNTLNGLYVSLENEYREYIEQTETKDVVKEATNNEIPIDNTEDISKIVANNPAGAFTQGSSKDHVKKIMGTPSSLNKMPLGEETWWYGGTAFVNFNEEGLVEGWTDIKGDTLKVQ</sequence>
<evidence type="ECO:0000313" key="7">
    <source>
        <dbReference type="Proteomes" id="UP000681414"/>
    </source>
</evidence>
<gene>
    <name evidence="6" type="ORF">KHA97_06210</name>
</gene>
<dbReference type="InterPro" id="IPR036869">
    <property type="entry name" value="J_dom_sf"/>
</dbReference>
<evidence type="ECO:0000256" key="4">
    <source>
        <dbReference type="SAM" id="Phobius"/>
    </source>
</evidence>
<evidence type="ECO:0000256" key="2">
    <source>
        <dbReference type="ARBA" id="ARBA00023016"/>
    </source>
</evidence>
<keyword evidence="3" id="KW-0143">Chaperone</keyword>
<dbReference type="SMART" id="SM00271">
    <property type="entry name" value="DnaJ"/>
    <property type="match status" value="1"/>
</dbReference>
<dbReference type="PANTHER" id="PTHR43096:SF52">
    <property type="entry name" value="DNAJ HOMOLOG 1, MITOCHONDRIAL-RELATED"/>
    <property type="match status" value="1"/>
</dbReference>
<evidence type="ECO:0000256" key="3">
    <source>
        <dbReference type="ARBA" id="ARBA00023186"/>
    </source>
</evidence>